<dbReference type="AlphaFoldDB" id="A0AB34IJ56"/>
<organism evidence="3 4">
    <name type="scientific">Prymnesium parvum</name>
    <name type="common">Toxic golden alga</name>
    <dbReference type="NCBI Taxonomy" id="97485"/>
    <lineage>
        <taxon>Eukaryota</taxon>
        <taxon>Haptista</taxon>
        <taxon>Haptophyta</taxon>
        <taxon>Prymnesiophyceae</taxon>
        <taxon>Prymnesiales</taxon>
        <taxon>Prymnesiaceae</taxon>
        <taxon>Prymnesium</taxon>
    </lineage>
</organism>
<name>A0AB34IJ56_PRYPA</name>
<proteinExistence type="predicted"/>
<evidence type="ECO:0000313" key="1">
    <source>
        <dbReference type="EMBL" id="KAL1495279.1"/>
    </source>
</evidence>
<accession>A0AB34IJ56</accession>
<comment type="caution">
    <text evidence="3">The sequence shown here is derived from an EMBL/GenBank/DDBJ whole genome shotgun (WGS) entry which is preliminary data.</text>
</comment>
<protein>
    <submittedName>
        <fullName evidence="3">Uncharacterized protein</fullName>
    </submittedName>
</protein>
<reference evidence="3 4" key="1">
    <citation type="journal article" date="2024" name="Science">
        <title>Giant polyketide synthase enzymes in the biosynthesis of giant marine polyether toxins.</title>
        <authorList>
            <person name="Fallon T.R."/>
            <person name="Shende V.V."/>
            <person name="Wierzbicki I.H."/>
            <person name="Pendleton A.L."/>
            <person name="Watervoot N.F."/>
            <person name="Auber R.P."/>
            <person name="Gonzalez D.J."/>
            <person name="Wisecaver J.H."/>
            <person name="Moore B.S."/>
        </authorList>
    </citation>
    <scope>NUCLEOTIDE SEQUENCE [LARGE SCALE GENOMIC DNA]</scope>
    <source>
        <strain evidence="3 4">12B1</strain>
    </source>
</reference>
<dbReference type="EMBL" id="JBGBPQ010000027">
    <property type="protein sequence ID" value="KAL1498697.1"/>
    <property type="molecule type" value="Genomic_DNA"/>
</dbReference>
<evidence type="ECO:0000313" key="2">
    <source>
        <dbReference type="EMBL" id="KAL1498697.1"/>
    </source>
</evidence>
<gene>
    <name evidence="3" type="ORF">AB1Y20_012597</name>
    <name evidence="2" type="ORF">AB1Y20_014008</name>
    <name evidence="1" type="ORF">AB1Y20_017139</name>
</gene>
<evidence type="ECO:0000313" key="3">
    <source>
        <dbReference type="EMBL" id="KAL1499915.1"/>
    </source>
</evidence>
<dbReference type="Proteomes" id="UP001515480">
    <property type="component" value="Unassembled WGS sequence"/>
</dbReference>
<dbReference type="EMBL" id="JBGBPQ010000033">
    <property type="protein sequence ID" value="KAL1495279.1"/>
    <property type="molecule type" value="Genomic_DNA"/>
</dbReference>
<sequence length="109" mass="12336">MSGSIRRPCVAALASHTRSRERVRCVRTWRTAELCQLTLEERGPRMMQARLPPAATRCDSARGAAGRMSQFSNASIVTVPMVEILKKQEPTSNVYRRNTACWMRRKNTA</sequence>
<evidence type="ECO:0000313" key="4">
    <source>
        <dbReference type="Proteomes" id="UP001515480"/>
    </source>
</evidence>
<dbReference type="EMBL" id="JBGBPQ010000024">
    <property type="protein sequence ID" value="KAL1499915.1"/>
    <property type="molecule type" value="Genomic_DNA"/>
</dbReference>
<keyword evidence="4" id="KW-1185">Reference proteome</keyword>